<comment type="caution">
    <text evidence="5">The sequence shown here is derived from an EMBL/GenBank/DDBJ whole genome shotgun (WGS) entry which is preliminary data.</text>
</comment>
<dbReference type="Pfam" id="PF00232">
    <property type="entry name" value="Glyco_hydro_1"/>
    <property type="match status" value="2"/>
</dbReference>
<dbReference type="AlphaFoldDB" id="A0ABC8RPR1"/>
<evidence type="ECO:0000256" key="3">
    <source>
        <dbReference type="ARBA" id="ARBA00023295"/>
    </source>
</evidence>
<protein>
    <recommendedName>
        <fullName evidence="7">Beta-glucosidase</fullName>
    </recommendedName>
</protein>
<evidence type="ECO:0000313" key="5">
    <source>
        <dbReference type="EMBL" id="CAK9146797.1"/>
    </source>
</evidence>
<comment type="similarity">
    <text evidence="1 4">Belongs to the glycosyl hydrolase 1 family.</text>
</comment>
<evidence type="ECO:0000256" key="1">
    <source>
        <dbReference type="ARBA" id="ARBA00010838"/>
    </source>
</evidence>
<dbReference type="Proteomes" id="UP001642360">
    <property type="component" value="Unassembled WGS sequence"/>
</dbReference>
<name>A0ABC8RPR1_9AQUA</name>
<accession>A0ABC8RPR1</accession>
<dbReference type="Gene3D" id="3.20.20.80">
    <property type="entry name" value="Glycosidases"/>
    <property type="match status" value="1"/>
</dbReference>
<evidence type="ECO:0000256" key="4">
    <source>
        <dbReference type="RuleBase" id="RU003690"/>
    </source>
</evidence>
<dbReference type="InterPro" id="IPR001360">
    <property type="entry name" value="Glyco_hydro_1"/>
</dbReference>
<dbReference type="PANTHER" id="PTHR10353:SF137">
    <property type="entry name" value="MYROSINASE 3-RELATED"/>
    <property type="match status" value="1"/>
</dbReference>
<evidence type="ECO:0000313" key="6">
    <source>
        <dbReference type="Proteomes" id="UP001642360"/>
    </source>
</evidence>
<dbReference type="PANTHER" id="PTHR10353">
    <property type="entry name" value="GLYCOSYL HYDROLASE"/>
    <property type="match status" value="1"/>
</dbReference>
<keyword evidence="2" id="KW-0378">Hydrolase</keyword>
<dbReference type="GO" id="GO:0004553">
    <property type="term" value="F:hydrolase activity, hydrolyzing O-glycosyl compounds"/>
    <property type="evidence" value="ECO:0007669"/>
    <property type="project" value="UniProtKB-ARBA"/>
</dbReference>
<gene>
    <name evidence="5" type="ORF">ILEXP_LOCUS14664</name>
</gene>
<proteinExistence type="inferred from homology"/>
<organism evidence="5 6">
    <name type="scientific">Ilex paraguariensis</name>
    <name type="common">yerba mate</name>
    <dbReference type="NCBI Taxonomy" id="185542"/>
    <lineage>
        <taxon>Eukaryota</taxon>
        <taxon>Viridiplantae</taxon>
        <taxon>Streptophyta</taxon>
        <taxon>Embryophyta</taxon>
        <taxon>Tracheophyta</taxon>
        <taxon>Spermatophyta</taxon>
        <taxon>Magnoliopsida</taxon>
        <taxon>eudicotyledons</taxon>
        <taxon>Gunneridae</taxon>
        <taxon>Pentapetalae</taxon>
        <taxon>asterids</taxon>
        <taxon>campanulids</taxon>
        <taxon>Aquifoliales</taxon>
        <taxon>Aquifoliaceae</taxon>
        <taxon>Ilex</taxon>
    </lineage>
</organism>
<dbReference type="SUPFAM" id="SSF51445">
    <property type="entry name" value="(Trans)glycosidases"/>
    <property type="match status" value="1"/>
</dbReference>
<dbReference type="EMBL" id="CAUOFW020001613">
    <property type="protein sequence ID" value="CAK9146797.1"/>
    <property type="molecule type" value="Genomic_DNA"/>
</dbReference>
<keyword evidence="3" id="KW-0326">Glycosidase</keyword>
<sequence>MVHANPLCGKFLKQVYGETVEKIANRSNGDVACDSYHKYKEDVALIKNMNMDGYRFSISWARVLPRLKPFVTLSHFDAPQALEDEYGGFLSRQIVYNFRNYAELCYKRFGDRVDVPLWRNPNCTGGDSSTEPYIGAHNQLLAHALAVKLYKEKYQKLQKGNIGIMLSSNWYVPYSNLTVDYRAARRSLDFALR</sequence>
<keyword evidence="6" id="KW-1185">Reference proteome</keyword>
<dbReference type="InterPro" id="IPR017853">
    <property type="entry name" value="GH"/>
</dbReference>
<evidence type="ECO:0008006" key="7">
    <source>
        <dbReference type="Google" id="ProtNLM"/>
    </source>
</evidence>
<reference evidence="5 6" key="1">
    <citation type="submission" date="2024-02" db="EMBL/GenBank/DDBJ databases">
        <authorList>
            <person name="Vignale AGUSTIN F."/>
            <person name="Sosa J E."/>
            <person name="Modenutti C."/>
        </authorList>
    </citation>
    <scope>NUCLEOTIDE SEQUENCE [LARGE SCALE GENOMIC DNA]</scope>
</reference>
<evidence type="ECO:0000256" key="2">
    <source>
        <dbReference type="ARBA" id="ARBA00022801"/>
    </source>
</evidence>